<dbReference type="Gene3D" id="3.10.180.10">
    <property type="entry name" value="2,3-Dihydroxybiphenyl 1,2-Dioxygenase, domain 1"/>
    <property type="match status" value="1"/>
</dbReference>
<dbReference type="PROSITE" id="PS51819">
    <property type="entry name" value="VOC"/>
    <property type="match status" value="1"/>
</dbReference>
<proteinExistence type="predicted"/>
<dbReference type="SUPFAM" id="SSF54593">
    <property type="entry name" value="Glyoxalase/Bleomycin resistance protein/Dihydroxybiphenyl dioxygenase"/>
    <property type="match status" value="1"/>
</dbReference>
<name>A0A540VAE4_9CHLR</name>
<dbReference type="GO" id="GO:0004493">
    <property type="term" value="F:methylmalonyl-CoA epimerase activity"/>
    <property type="evidence" value="ECO:0007669"/>
    <property type="project" value="TreeGrafter"/>
</dbReference>
<dbReference type="AlphaFoldDB" id="A0A540VAE4"/>
<evidence type="ECO:0000256" key="1">
    <source>
        <dbReference type="ARBA" id="ARBA00022723"/>
    </source>
</evidence>
<dbReference type="EMBL" id="VIGC01000034">
    <property type="protein sequence ID" value="TQE93701.1"/>
    <property type="molecule type" value="Genomic_DNA"/>
</dbReference>
<dbReference type="InParanoid" id="A0A540VAE4"/>
<dbReference type="InterPro" id="IPR037523">
    <property type="entry name" value="VOC_core"/>
</dbReference>
<dbReference type="InterPro" id="IPR004360">
    <property type="entry name" value="Glyas_Fos-R_dOase_dom"/>
</dbReference>
<comment type="caution">
    <text evidence="3">The sequence shown here is derived from an EMBL/GenBank/DDBJ whole genome shotgun (WGS) entry which is preliminary data.</text>
</comment>
<dbReference type="Pfam" id="PF00903">
    <property type="entry name" value="Glyoxalase"/>
    <property type="match status" value="1"/>
</dbReference>
<dbReference type="GO" id="GO:0046872">
    <property type="term" value="F:metal ion binding"/>
    <property type="evidence" value="ECO:0007669"/>
    <property type="project" value="UniProtKB-KW"/>
</dbReference>
<dbReference type="InterPro" id="IPR029068">
    <property type="entry name" value="Glyas_Bleomycin-R_OHBP_Dase"/>
</dbReference>
<dbReference type="FunCoup" id="A0A540VAE4">
    <property type="interactions" value="16"/>
</dbReference>
<evidence type="ECO:0000313" key="4">
    <source>
        <dbReference type="Proteomes" id="UP000317371"/>
    </source>
</evidence>
<gene>
    <name evidence="3" type="ORF">FKZ61_20015</name>
</gene>
<dbReference type="PANTHER" id="PTHR43048">
    <property type="entry name" value="METHYLMALONYL-COA EPIMERASE"/>
    <property type="match status" value="1"/>
</dbReference>
<reference evidence="3 4" key="1">
    <citation type="submission" date="2019-06" db="EMBL/GenBank/DDBJ databases">
        <title>Genome sequence of Litorilinea aerophila BAA-2444.</title>
        <authorList>
            <person name="Maclea K.S."/>
            <person name="Maurais E.G."/>
            <person name="Iannazzi L.C."/>
        </authorList>
    </citation>
    <scope>NUCLEOTIDE SEQUENCE [LARGE SCALE GENOMIC DNA]</scope>
    <source>
        <strain evidence="3 4">ATCC BAA-2444</strain>
    </source>
</reference>
<evidence type="ECO:0000313" key="3">
    <source>
        <dbReference type="EMBL" id="TQE93701.1"/>
    </source>
</evidence>
<evidence type="ECO:0000259" key="2">
    <source>
        <dbReference type="PROSITE" id="PS51819"/>
    </source>
</evidence>
<organism evidence="3 4">
    <name type="scientific">Litorilinea aerophila</name>
    <dbReference type="NCBI Taxonomy" id="1204385"/>
    <lineage>
        <taxon>Bacteria</taxon>
        <taxon>Bacillati</taxon>
        <taxon>Chloroflexota</taxon>
        <taxon>Caldilineae</taxon>
        <taxon>Caldilineales</taxon>
        <taxon>Caldilineaceae</taxon>
        <taxon>Litorilinea</taxon>
    </lineage>
</organism>
<dbReference type="Proteomes" id="UP000317371">
    <property type="component" value="Unassembled WGS sequence"/>
</dbReference>
<dbReference type="GO" id="GO:0046491">
    <property type="term" value="P:L-methylmalonyl-CoA metabolic process"/>
    <property type="evidence" value="ECO:0007669"/>
    <property type="project" value="TreeGrafter"/>
</dbReference>
<accession>A0A540VAE4</accession>
<keyword evidence="1" id="KW-0479">Metal-binding</keyword>
<feature type="domain" description="VOC" evidence="2">
    <location>
        <begin position="5"/>
        <end position="120"/>
    </location>
</feature>
<dbReference type="InterPro" id="IPR051785">
    <property type="entry name" value="MMCE/EMCE_epimerase"/>
</dbReference>
<keyword evidence="4" id="KW-1185">Reference proteome</keyword>
<dbReference type="OrthoDB" id="9810648at2"/>
<protein>
    <recommendedName>
        <fullName evidence="2">VOC domain-containing protein</fullName>
    </recommendedName>
</protein>
<dbReference type="PANTHER" id="PTHR43048:SF3">
    <property type="entry name" value="METHYLMALONYL-COA EPIMERASE, MITOCHONDRIAL"/>
    <property type="match status" value="1"/>
</dbReference>
<sequence length="125" mass="14243">MQLKATHHVALRTPNFAAMEQFYTQTLGLPVTRRWDDVQIVFIDVGSTTIELIGRDDATAETKPTGGWDHIAFHVEDVDAAFQELVEKGVRIRSEPRNFKEVRIAFFYDPDGNVLELVEDPRKDA</sequence>
<dbReference type="RefSeq" id="WP_141611939.1">
    <property type="nucleotide sequence ID" value="NZ_VIGC02000034.1"/>
</dbReference>